<dbReference type="Pfam" id="PF22600">
    <property type="entry name" value="MTPAP-like_central"/>
    <property type="match status" value="1"/>
</dbReference>
<dbReference type="GO" id="GO:0016779">
    <property type="term" value="F:nucleotidyltransferase activity"/>
    <property type="evidence" value="ECO:0007669"/>
    <property type="project" value="UniProtKB-ARBA"/>
</dbReference>
<keyword evidence="3" id="KW-1185">Reference proteome</keyword>
<dbReference type="GO" id="GO:0010605">
    <property type="term" value="P:negative regulation of macromolecule metabolic process"/>
    <property type="evidence" value="ECO:0007669"/>
    <property type="project" value="UniProtKB-ARBA"/>
</dbReference>
<reference evidence="2 3" key="1">
    <citation type="submission" date="2017-04" db="EMBL/GenBank/DDBJ databases">
        <title>Genome Sequence of the Model Brown-Rot Fungus Postia placenta SB12.</title>
        <authorList>
            <consortium name="DOE Joint Genome Institute"/>
            <person name="Gaskell J."/>
            <person name="Kersten P."/>
            <person name="Larrondo L.F."/>
            <person name="Canessa P."/>
            <person name="Martinez D."/>
            <person name="Hibbett D."/>
            <person name="Schmoll M."/>
            <person name="Kubicek C.P."/>
            <person name="Martinez A.T."/>
            <person name="Yadav J."/>
            <person name="Master E."/>
            <person name="Magnuson J.K."/>
            <person name="James T."/>
            <person name="Yaver D."/>
            <person name="Berka R."/>
            <person name="Labutti K."/>
            <person name="Lipzen A."/>
            <person name="Aerts A."/>
            <person name="Barry K."/>
            <person name="Henrissat B."/>
            <person name="Blanchette R."/>
            <person name="Grigoriev I."/>
            <person name="Cullen D."/>
        </authorList>
    </citation>
    <scope>NUCLEOTIDE SEQUENCE [LARGE SCALE GENOMIC DNA]</scope>
    <source>
        <strain evidence="2 3">MAD-698-R-SB12</strain>
    </source>
</reference>
<dbReference type="OrthoDB" id="2274644at2759"/>
<dbReference type="Gene3D" id="1.10.1410.10">
    <property type="match status" value="1"/>
</dbReference>
<dbReference type="GeneID" id="36327651"/>
<sequence>MYVRNACRNARYASSRVEVLLCNFQRMVTFSTIAPCIDQKEAENVHQAESSLLYQPPQIPTSVLRARESTVERVAKLVQKEYGQQYSVQLFGSTRCGTDSPFSDLDIVVLDPSRPCGNSPKVTKQPLPVVYNVCLLARKLRANGYTQVLCRPSATVPIAKCTDPRTGISCDIEINDRLGIKNTELIKRYCELHPSLRAVLIVLKRWAKPLGLNNPSGEGTHRKASFSSYAFAMMSIGLYQRRGWLPNMQASVHASAPREEDLFWIQRKRLKPRGFINIPCDTRYNLCKDWAPRGPDNVCLALLEWFRYWADEHNYAADVMSVRHGGRKSRKAMLLKASGASMCAGDFGRNIALMSGGNGQRSGQQWMNPPLCVGDPFIPDKNLTVSIGHSVLQRFRAECRSAAAVLERTSSIPDLWRAHRRHI</sequence>
<dbReference type="STRING" id="670580.A0A1X6N081"/>
<dbReference type="Proteomes" id="UP000194127">
    <property type="component" value="Unassembled WGS sequence"/>
</dbReference>
<dbReference type="PANTHER" id="PTHR12271:SF40">
    <property type="entry name" value="POLY(A) RNA POLYMERASE GLD2"/>
    <property type="match status" value="1"/>
</dbReference>
<dbReference type="RefSeq" id="XP_024338809.1">
    <property type="nucleotide sequence ID" value="XM_024482702.1"/>
</dbReference>
<dbReference type="EMBL" id="KZ110597">
    <property type="protein sequence ID" value="OSX62015.1"/>
    <property type="molecule type" value="Genomic_DNA"/>
</dbReference>
<dbReference type="InterPro" id="IPR054708">
    <property type="entry name" value="MTPAP-like_central"/>
</dbReference>
<dbReference type="Gene3D" id="3.30.460.10">
    <property type="entry name" value="Beta Polymerase, domain 2"/>
    <property type="match status" value="1"/>
</dbReference>
<accession>A0A1X6N081</accession>
<name>A0A1X6N081_9APHY</name>
<evidence type="ECO:0000313" key="2">
    <source>
        <dbReference type="EMBL" id="OSX62015.1"/>
    </source>
</evidence>
<proteinExistence type="predicted"/>
<dbReference type="GO" id="GO:0031123">
    <property type="term" value="P:RNA 3'-end processing"/>
    <property type="evidence" value="ECO:0007669"/>
    <property type="project" value="TreeGrafter"/>
</dbReference>
<feature type="domain" description="Poly(A) RNA polymerase mitochondrial-like central palm" evidence="1">
    <location>
        <begin position="52"/>
        <end position="190"/>
    </location>
</feature>
<evidence type="ECO:0000313" key="3">
    <source>
        <dbReference type="Proteomes" id="UP000194127"/>
    </source>
</evidence>
<organism evidence="2 3">
    <name type="scientific">Postia placenta MAD-698-R-SB12</name>
    <dbReference type="NCBI Taxonomy" id="670580"/>
    <lineage>
        <taxon>Eukaryota</taxon>
        <taxon>Fungi</taxon>
        <taxon>Dikarya</taxon>
        <taxon>Basidiomycota</taxon>
        <taxon>Agaricomycotina</taxon>
        <taxon>Agaricomycetes</taxon>
        <taxon>Polyporales</taxon>
        <taxon>Adustoporiaceae</taxon>
        <taxon>Rhodonia</taxon>
    </lineage>
</organism>
<dbReference type="CDD" id="cd05402">
    <property type="entry name" value="NT_PAP_TUTase"/>
    <property type="match status" value="1"/>
</dbReference>
<evidence type="ECO:0000259" key="1">
    <source>
        <dbReference type="Pfam" id="PF22600"/>
    </source>
</evidence>
<gene>
    <name evidence="2" type="ORF">POSPLADRAFT_1074392</name>
</gene>
<dbReference type="SUPFAM" id="SSF81301">
    <property type="entry name" value="Nucleotidyltransferase"/>
    <property type="match status" value="1"/>
</dbReference>
<dbReference type="SUPFAM" id="SSF81631">
    <property type="entry name" value="PAP/OAS1 substrate-binding domain"/>
    <property type="match status" value="1"/>
</dbReference>
<dbReference type="PANTHER" id="PTHR12271">
    <property type="entry name" value="POLY A POLYMERASE CID PAP -RELATED"/>
    <property type="match status" value="1"/>
</dbReference>
<protein>
    <recommendedName>
        <fullName evidence="1">Poly(A) RNA polymerase mitochondrial-like central palm domain-containing protein</fullName>
    </recommendedName>
</protein>
<dbReference type="AlphaFoldDB" id="A0A1X6N081"/>
<dbReference type="InterPro" id="IPR043519">
    <property type="entry name" value="NT_sf"/>
</dbReference>